<dbReference type="PANTHER" id="PTHR11879">
    <property type="entry name" value="ASPARTATE AMINOTRANSFERASE"/>
    <property type="match status" value="1"/>
</dbReference>
<evidence type="ECO:0000256" key="2">
    <source>
        <dbReference type="ARBA" id="ARBA00004430"/>
    </source>
</evidence>
<evidence type="ECO:0000256" key="7">
    <source>
        <dbReference type="ARBA" id="ARBA00022898"/>
    </source>
</evidence>
<evidence type="ECO:0000256" key="3">
    <source>
        <dbReference type="ARBA" id="ARBA00007441"/>
    </source>
</evidence>
<evidence type="ECO:0000313" key="11">
    <source>
        <dbReference type="EMBL" id="KAK9814421.1"/>
    </source>
</evidence>
<dbReference type="GO" id="GO:0005930">
    <property type="term" value="C:axoneme"/>
    <property type="evidence" value="ECO:0007669"/>
    <property type="project" value="UniProtKB-SubCell"/>
</dbReference>
<dbReference type="Proteomes" id="UP001489004">
    <property type="component" value="Unassembled WGS sequence"/>
</dbReference>
<dbReference type="PROSITE" id="PS00105">
    <property type="entry name" value="AA_TRANSFER_CLASS_1"/>
    <property type="match status" value="1"/>
</dbReference>
<gene>
    <name evidence="11" type="ORF">WJX72_005727</name>
</gene>
<reference evidence="11 12" key="1">
    <citation type="journal article" date="2024" name="Nat. Commun.">
        <title>Phylogenomics reveals the evolutionary origins of lichenization in chlorophyte algae.</title>
        <authorList>
            <person name="Puginier C."/>
            <person name="Libourel C."/>
            <person name="Otte J."/>
            <person name="Skaloud P."/>
            <person name="Haon M."/>
            <person name="Grisel S."/>
            <person name="Petersen M."/>
            <person name="Berrin J.G."/>
            <person name="Delaux P.M."/>
            <person name="Dal Grande F."/>
            <person name="Keller J."/>
        </authorList>
    </citation>
    <scope>NUCLEOTIDE SEQUENCE [LARGE SCALE GENOMIC DNA]</scope>
    <source>
        <strain evidence="11 12">SAG 2043</strain>
    </source>
</reference>
<dbReference type="PANTHER" id="PTHR11879:SF22">
    <property type="entry name" value="ASPARTATE AMINOTRANSFERASE, MITOCHONDRIAL"/>
    <property type="match status" value="1"/>
</dbReference>
<dbReference type="EC" id="2.6.1.1" evidence="9"/>
<keyword evidence="6 9" id="KW-0808">Transferase</keyword>
<dbReference type="AlphaFoldDB" id="A0AAW1PLJ6"/>
<dbReference type="InterPro" id="IPR004838">
    <property type="entry name" value="NHTrfase_class1_PyrdxlP-BS"/>
</dbReference>
<comment type="caution">
    <text evidence="11">The sequence shown here is derived from an EMBL/GenBank/DDBJ whole genome shotgun (WGS) entry which is preliminary data.</text>
</comment>
<dbReference type="InterPro" id="IPR015421">
    <property type="entry name" value="PyrdxlP-dep_Trfase_major"/>
</dbReference>
<dbReference type="Gene3D" id="3.40.640.10">
    <property type="entry name" value="Type I PLP-dependent aspartate aminotransferase-like (Major domain)"/>
    <property type="match status" value="1"/>
</dbReference>
<sequence>MTSLQSLACTVWAAPRFPREEIDVPGFAQLSRLSGLTALCLRLDAWTNGTAQLWADSALPSITALRSLELAWTPEGGLTEKDMAHIARFTGLHRLHISQSIDKDHEFGDAGLLHLAGLHGLTSLVLWCCPGITKHGIGYLTALRGLRELGWLRSTADFAGLSALTGLHLPTSFWSDVPQAPLDPIIGVWADGRADTDPRTLNLTAGAYRTEEGKPYLLEAVRRAERMLLDDPTQHKEYRGMKGDPELCRVSAQMAFGEESDVLLRHRNATVQGISGTGSLMVGAHFLSHHQSVKLLLVSSPTWANHHSIFSGAGFKLQPYRYYSPATHLLDYEGMIEDLSAAPEGAVVLLHACAHNPTGVDPSLEQWHGVLRVVRQRRLLPFFDSAYQGFASGSLEQDAAAIRLFADAGLEMLLAQSYAKNMGLYNERAGALTVVCADAEAVKRVESQLHEVIRPIYSDPPAHGAAIVTTIMKSPELYGLWKEELVVMSSRVALMRQHLYQALVDLAVPGDWTHILKQIGMFSYTGLTKEQAVEIVNQAKSFTKRIFEWTDTSSGKGAIDQEQFFKATSAQYLYYRQHLGASSQLPIPQSIDRYLSFMRDRITEELAFINGSSLYTVISQGGGMLTNPAGP</sequence>
<feature type="domain" description="Aminotransferase class I/classII large" evidence="10">
    <location>
        <begin position="201"/>
        <end position="538"/>
    </location>
</feature>
<dbReference type="GO" id="GO:0004069">
    <property type="term" value="F:L-aspartate:2-oxoglutarate aminotransferase activity"/>
    <property type="evidence" value="ECO:0007669"/>
    <property type="project" value="UniProtKB-EC"/>
</dbReference>
<protein>
    <recommendedName>
        <fullName evidence="9">Aspartate aminotransferase</fullName>
        <ecNumber evidence="9">2.6.1.1</ecNumber>
    </recommendedName>
</protein>
<dbReference type="InterPro" id="IPR032675">
    <property type="entry name" value="LRR_dom_sf"/>
</dbReference>
<accession>A0AAW1PLJ6</accession>
<organism evidence="11 12">
    <name type="scientific">[Myrmecia] bisecta</name>
    <dbReference type="NCBI Taxonomy" id="41462"/>
    <lineage>
        <taxon>Eukaryota</taxon>
        <taxon>Viridiplantae</taxon>
        <taxon>Chlorophyta</taxon>
        <taxon>core chlorophytes</taxon>
        <taxon>Trebouxiophyceae</taxon>
        <taxon>Trebouxiales</taxon>
        <taxon>Trebouxiaceae</taxon>
        <taxon>Myrmecia</taxon>
    </lineage>
</organism>
<keyword evidence="5 9" id="KW-0032">Aminotransferase</keyword>
<dbReference type="FunFam" id="3.40.640.10:FF:000015">
    <property type="entry name" value="Aspartate aminotransferase"/>
    <property type="match status" value="1"/>
</dbReference>
<dbReference type="InterPro" id="IPR004839">
    <property type="entry name" value="Aminotransferase_I/II_large"/>
</dbReference>
<dbReference type="NCBIfam" id="NF006719">
    <property type="entry name" value="PRK09257.1"/>
    <property type="match status" value="1"/>
</dbReference>
<evidence type="ECO:0000256" key="8">
    <source>
        <dbReference type="ARBA" id="ARBA00049185"/>
    </source>
</evidence>
<comment type="subunit">
    <text evidence="4 9">Homodimer.</text>
</comment>
<comment type="miscellaneous">
    <text evidence="9">In eukaryotes there are cytoplasmic, mitochondrial and chloroplastic isozymes.</text>
</comment>
<dbReference type="EMBL" id="JALJOR010000007">
    <property type="protein sequence ID" value="KAK9814421.1"/>
    <property type="molecule type" value="Genomic_DNA"/>
</dbReference>
<dbReference type="GO" id="GO:0005739">
    <property type="term" value="C:mitochondrion"/>
    <property type="evidence" value="ECO:0007669"/>
    <property type="project" value="TreeGrafter"/>
</dbReference>
<dbReference type="SUPFAM" id="SSF53383">
    <property type="entry name" value="PLP-dependent transferases"/>
    <property type="match status" value="1"/>
</dbReference>
<dbReference type="GO" id="GO:0030170">
    <property type="term" value="F:pyridoxal phosphate binding"/>
    <property type="evidence" value="ECO:0007669"/>
    <property type="project" value="InterPro"/>
</dbReference>
<comment type="subcellular location">
    <subcellularLocation>
        <location evidence="2">Cytoplasm</location>
        <location evidence="2">Cytoskeleton</location>
        <location evidence="2">Cilium axoneme</location>
    </subcellularLocation>
</comment>
<dbReference type="InterPro" id="IPR000796">
    <property type="entry name" value="Asp_trans"/>
</dbReference>
<dbReference type="PRINTS" id="PR00799">
    <property type="entry name" value="TRANSAMINASE"/>
</dbReference>
<evidence type="ECO:0000256" key="6">
    <source>
        <dbReference type="ARBA" id="ARBA00022679"/>
    </source>
</evidence>
<evidence type="ECO:0000256" key="9">
    <source>
        <dbReference type="RuleBase" id="RU000480"/>
    </source>
</evidence>
<dbReference type="CDD" id="cd00609">
    <property type="entry name" value="AAT_like"/>
    <property type="match status" value="1"/>
</dbReference>
<dbReference type="Pfam" id="PF00155">
    <property type="entry name" value="Aminotran_1_2"/>
    <property type="match status" value="1"/>
</dbReference>
<evidence type="ECO:0000259" key="10">
    <source>
        <dbReference type="Pfam" id="PF00155"/>
    </source>
</evidence>
<dbReference type="InterPro" id="IPR015424">
    <property type="entry name" value="PyrdxlP-dep_Trfase"/>
</dbReference>
<evidence type="ECO:0000313" key="12">
    <source>
        <dbReference type="Proteomes" id="UP001489004"/>
    </source>
</evidence>
<comment type="similarity">
    <text evidence="3">Belongs to the class-I pyridoxal-phosphate-dependent aminotransferase family.</text>
</comment>
<evidence type="ECO:0000256" key="5">
    <source>
        <dbReference type="ARBA" id="ARBA00022576"/>
    </source>
</evidence>
<comment type="cofactor">
    <cofactor evidence="1">
        <name>pyridoxal 5'-phosphate</name>
        <dbReference type="ChEBI" id="CHEBI:597326"/>
    </cofactor>
</comment>
<keyword evidence="7" id="KW-0663">Pyridoxal phosphate</keyword>
<comment type="catalytic activity">
    <reaction evidence="8 9">
        <text>L-aspartate + 2-oxoglutarate = oxaloacetate + L-glutamate</text>
        <dbReference type="Rhea" id="RHEA:21824"/>
        <dbReference type="ChEBI" id="CHEBI:16452"/>
        <dbReference type="ChEBI" id="CHEBI:16810"/>
        <dbReference type="ChEBI" id="CHEBI:29985"/>
        <dbReference type="ChEBI" id="CHEBI:29991"/>
        <dbReference type="EC" id="2.6.1.1"/>
    </reaction>
</comment>
<dbReference type="Gene3D" id="3.80.10.10">
    <property type="entry name" value="Ribonuclease Inhibitor"/>
    <property type="match status" value="1"/>
</dbReference>
<dbReference type="SUPFAM" id="SSF52047">
    <property type="entry name" value="RNI-like"/>
    <property type="match status" value="1"/>
</dbReference>
<keyword evidence="12" id="KW-1185">Reference proteome</keyword>
<proteinExistence type="inferred from homology"/>
<evidence type="ECO:0000256" key="1">
    <source>
        <dbReference type="ARBA" id="ARBA00001933"/>
    </source>
</evidence>
<dbReference type="Gene3D" id="3.90.1150.10">
    <property type="entry name" value="Aspartate Aminotransferase, domain 1"/>
    <property type="match status" value="1"/>
</dbReference>
<dbReference type="GO" id="GO:0006520">
    <property type="term" value="P:amino acid metabolic process"/>
    <property type="evidence" value="ECO:0007669"/>
    <property type="project" value="InterPro"/>
</dbReference>
<evidence type="ECO:0000256" key="4">
    <source>
        <dbReference type="ARBA" id="ARBA00011738"/>
    </source>
</evidence>
<dbReference type="InterPro" id="IPR015422">
    <property type="entry name" value="PyrdxlP-dep_Trfase_small"/>
</dbReference>
<name>A0AAW1PLJ6_9CHLO</name>